<protein>
    <submittedName>
        <fullName evidence="1">Uncharacterized protein</fullName>
    </submittedName>
</protein>
<dbReference type="RefSeq" id="WP_341743119.1">
    <property type="nucleotide sequence ID" value="NZ_CP151406.1"/>
</dbReference>
<dbReference type="EMBL" id="CP151406">
    <property type="protein sequence ID" value="WZJ20348.1"/>
    <property type="molecule type" value="Genomic_DNA"/>
</dbReference>
<proteinExistence type="predicted"/>
<dbReference type="Proteomes" id="UP001479520">
    <property type="component" value="Chromosome"/>
</dbReference>
<keyword evidence="2" id="KW-1185">Reference proteome</keyword>
<reference evidence="1 2" key="1">
    <citation type="submission" date="2024-04" db="EMBL/GenBank/DDBJ databases">
        <title>Dissimilatory iodate-reducing microorganisms contribute to the enrichment of iodine in groundwater.</title>
        <authorList>
            <person name="Jiang Z."/>
        </authorList>
    </citation>
    <scope>NUCLEOTIDE SEQUENCE [LARGE SCALE GENOMIC DNA]</scope>
    <source>
        <strain evidence="1 2">NCP973</strain>
    </source>
</reference>
<accession>A0ABZ2XCI4</accession>
<evidence type="ECO:0000313" key="2">
    <source>
        <dbReference type="Proteomes" id="UP001479520"/>
    </source>
</evidence>
<name>A0ABZ2XCI4_9RHOO</name>
<organism evidence="1 2">
    <name type="scientific">Azonexus hydrophilus</name>
    <dbReference type="NCBI Taxonomy" id="418702"/>
    <lineage>
        <taxon>Bacteria</taxon>
        <taxon>Pseudomonadati</taxon>
        <taxon>Pseudomonadota</taxon>
        <taxon>Betaproteobacteria</taxon>
        <taxon>Rhodocyclales</taxon>
        <taxon>Azonexaceae</taxon>
        <taxon>Azonexus</taxon>
    </lineage>
</organism>
<evidence type="ECO:0000313" key="1">
    <source>
        <dbReference type="EMBL" id="WZJ20348.1"/>
    </source>
</evidence>
<gene>
    <name evidence="1" type="ORF">AADV58_10315</name>
</gene>
<sequence>MKPGYTITISPPKDLTGITDTYLVFLWHLSQNNPAPFGDPEACRFAEKVGREIIRRFIENVGPELWVVQGAHIGSPAAVQKGGAA</sequence>